<feature type="compositionally biased region" description="Acidic residues" evidence="1">
    <location>
        <begin position="1"/>
        <end position="12"/>
    </location>
</feature>
<keyword evidence="3" id="KW-1185">Reference proteome</keyword>
<dbReference type="Proteomes" id="UP000774617">
    <property type="component" value="Unassembled WGS sequence"/>
</dbReference>
<evidence type="ECO:0000313" key="2">
    <source>
        <dbReference type="EMBL" id="KAH7042180.1"/>
    </source>
</evidence>
<evidence type="ECO:0000256" key="1">
    <source>
        <dbReference type="SAM" id="MobiDB-lite"/>
    </source>
</evidence>
<organism evidence="2 3">
    <name type="scientific">Macrophomina phaseolina</name>
    <dbReference type="NCBI Taxonomy" id="35725"/>
    <lineage>
        <taxon>Eukaryota</taxon>
        <taxon>Fungi</taxon>
        <taxon>Dikarya</taxon>
        <taxon>Ascomycota</taxon>
        <taxon>Pezizomycotina</taxon>
        <taxon>Dothideomycetes</taxon>
        <taxon>Dothideomycetes incertae sedis</taxon>
        <taxon>Botryosphaeriales</taxon>
        <taxon>Botryosphaeriaceae</taxon>
        <taxon>Macrophomina</taxon>
    </lineage>
</organism>
<proteinExistence type="predicted"/>
<accession>A0ABQ8G1P3</accession>
<feature type="region of interest" description="Disordered" evidence="1">
    <location>
        <begin position="128"/>
        <end position="171"/>
    </location>
</feature>
<comment type="caution">
    <text evidence="2">The sequence shown here is derived from an EMBL/GenBank/DDBJ whole genome shotgun (WGS) entry which is preliminary data.</text>
</comment>
<evidence type="ECO:0000313" key="3">
    <source>
        <dbReference type="Proteomes" id="UP000774617"/>
    </source>
</evidence>
<dbReference type="EMBL" id="JAGTJR010000026">
    <property type="protein sequence ID" value="KAH7042180.1"/>
    <property type="molecule type" value="Genomic_DNA"/>
</dbReference>
<gene>
    <name evidence="2" type="ORF">B0J12DRAFT_761831</name>
</gene>
<sequence length="171" mass="18499">MRPEGGGDDDDANNINNINNINSDINEMDEMDEINEVNEINEMNEVNEIDEINKVNEINEINNTNGNIIIIIPAGGDATTSDPAAFTWGGEYQYTSFDWAPASDQWGSPDDGTVPMLPASILAGTLPLTPDPLPQPITDPARATGQSAYTRSIFRARQRSGGDERAGAYPS</sequence>
<name>A0ABQ8G1P3_9PEZI</name>
<protein>
    <submittedName>
        <fullName evidence="2">Uncharacterized protein</fullName>
    </submittedName>
</protein>
<feature type="compositionally biased region" description="Basic and acidic residues" evidence="1">
    <location>
        <begin position="160"/>
        <end position="171"/>
    </location>
</feature>
<feature type="region of interest" description="Disordered" evidence="1">
    <location>
        <begin position="1"/>
        <end position="20"/>
    </location>
</feature>
<reference evidence="2 3" key="1">
    <citation type="journal article" date="2021" name="Nat. Commun.">
        <title>Genetic determinants of endophytism in the Arabidopsis root mycobiome.</title>
        <authorList>
            <person name="Mesny F."/>
            <person name="Miyauchi S."/>
            <person name="Thiergart T."/>
            <person name="Pickel B."/>
            <person name="Atanasova L."/>
            <person name="Karlsson M."/>
            <person name="Huettel B."/>
            <person name="Barry K.W."/>
            <person name="Haridas S."/>
            <person name="Chen C."/>
            <person name="Bauer D."/>
            <person name="Andreopoulos W."/>
            <person name="Pangilinan J."/>
            <person name="LaButti K."/>
            <person name="Riley R."/>
            <person name="Lipzen A."/>
            <person name="Clum A."/>
            <person name="Drula E."/>
            <person name="Henrissat B."/>
            <person name="Kohler A."/>
            <person name="Grigoriev I.V."/>
            <person name="Martin F.M."/>
            <person name="Hacquard S."/>
        </authorList>
    </citation>
    <scope>NUCLEOTIDE SEQUENCE [LARGE SCALE GENOMIC DNA]</scope>
    <source>
        <strain evidence="2 3">MPI-SDFR-AT-0080</strain>
    </source>
</reference>